<evidence type="ECO:0000313" key="2">
    <source>
        <dbReference type="Proteomes" id="UP000266861"/>
    </source>
</evidence>
<dbReference type="Gene3D" id="1.10.510.10">
    <property type="entry name" value="Transferase(Phosphotransferase) domain 1"/>
    <property type="match status" value="1"/>
</dbReference>
<dbReference type="InterPro" id="IPR011009">
    <property type="entry name" value="Kinase-like_dom_sf"/>
</dbReference>
<gene>
    <name evidence="1" type="ORF">Glove_276g45</name>
</gene>
<organism evidence="1 2">
    <name type="scientific">Diversispora epigaea</name>
    <dbReference type="NCBI Taxonomy" id="1348612"/>
    <lineage>
        <taxon>Eukaryota</taxon>
        <taxon>Fungi</taxon>
        <taxon>Fungi incertae sedis</taxon>
        <taxon>Mucoromycota</taxon>
        <taxon>Glomeromycotina</taxon>
        <taxon>Glomeromycetes</taxon>
        <taxon>Diversisporales</taxon>
        <taxon>Diversisporaceae</taxon>
        <taxon>Diversispora</taxon>
    </lineage>
</organism>
<keyword evidence="2" id="KW-1185">Reference proteome</keyword>
<dbReference type="SUPFAM" id="SSF56112">
    <property type="entry name" value="Protein kinase-like (PK-like)"/>
    <property type="match status" value="1"/>
</dbReference>
<proteinExistence type="predicted"/>
<comment type="caution">
    <text evidence="1">The sequence shown here is derived from an EMBL/GenBank/DDBJ whole genome shotgun (WGS) entry which is preliminary data.</text>
</comment>
<sequence length="147" mass="17415">MGNPETRKYTMVLQYMKKKSFWRITPEVLGGEEYTKAADVYFICNYCLQNNHCFELRPKIPFHTPKLITRMIVRCWDARVSHRPTFDETEKLSTATDTTPLNYKTHPRTIYTKWTPYNRFKGIKEIAKGGFGTIYCVKWIDILKLGY</sequence>
<protein>
    <recommendedName>
        <fullName evidence="3">Protein kinase domain-containing protein</fullName>
    </recommendedName>
</protein>
<dbReference type="Proteomes" id="UP000266861">
    <property type="component" value="Unassembled WGS sequence"/>
</dbReference>
<evidence type="ECO:0000313" key="1">
    <source>
        <dbReference type="EMBL" id="RHZ69950.1"/>
    </source>
</evidence>
<reference evidence="1 2" key="1">
    <citation type="submission" date="2018-08" db="EMBL/GenBank/DDBJ databases">
        <title>Genome and evolution of the arbuscular mycorrhizal fungus Diversispora epigaea (formerly Glomus versiforme) and its bacterial endosymbionts.</title>
        <authorList>
            <person name="Sun X."/>
            <person name="Fei Z."/>
            <person name="Harrison M."/>
        </authorList>
    </citation>
    <scope>NUCLEOTIDE SEQUENCE [LARGE SCALE GENOMIC DNA]</scope>
    <source>
        <strain evidence="1 2">IT104</strain>
    </source>
</reference>
<evidence type="ECO:0008006" key="3">
    <source>
        <dbReference type="Google" id="ProtNLM"/>
    </source>
</evidence>
<dbReference type="EMBL" id="PQFF01000253">
    <property type="protein sequence ID" value="RHZ69950.1"/>
    <property type="molecule type" value="Genomic_DNA"/>
</dbReference>
<dbReference type="AlphaFoldDB" id="A0A397IAU5"/>
<name>A0A397IAU5_9GLOM</name>
<accession>A0A397IAU5</accession>